<evidence type="ECO:0000313" key="4">
    <source>
        <dbReference type="Proteomes" id="UP001231189"/>
    </source>
</evidence>
<name>A0AAD8W523_LOLMU</name>
<dbReference type="AlphaFoldDB" id="A0AAD8W523"/>
<dbReference type="GO" id="GO:0009733">
    <property type="term" value="P:response to auxin"/>
    <property type="evidence" value="ECO:0007669"/>
    <property type="project" value="InterPro"/>
</dbReference>
<feature type="compositionally biased region" description="Pro residues" evidence="2">
    <location>
        <begin position="366"/>
        <end position="376"/>
    </location>
</feature>
<feature type="compositionally biased region" description="Low complexity" evidence="2">
    <location>
        <begin position="418"/>
        <end position="428"/>
    </location>
</feature>
<comment type="caution">
    <text evidence="3">The sequence shown here is derived from an EMBL/GenBank/DDBJ whole genome shotgun (WGS) entry which is preliminary data.</text>
</comment>
<evidence type="ECO:0000256" key="2">
    <source>
        <dbReference type="SAM" id="MobiDB-lite"/>
    </source>
</evidence>
<keyword evidence="4" id="KW-1185">Reference proteome</keyword>
<feature type="compositionally biased region" description="Pro residues" evidence="2">
    <location>
        <begin position="405"/>
        <end position="417"/>
    </location>
</feature>
<feature type="compositionally biased region" description="Low complexity" evidence="2">
    <location>
        <begin position="389"/>
        <end position="404"/>
    </location>
</feature>
<dbReference type="Proteomes" id="UP001231189">
    <property type="component" value="Unassembled WGS sequence"/>
</dbReference>
<feature type="region of interest" description="Disordered" evidence="2">
    <location>
        <begin position="292"/>
        <end position="428"/>
    </location>
</feature>
<feature type="region of interest" description="Disordered" evidence="2">
    <location>
        <begin position="241"/>
        <end position="260"/>
    </location>
</feature>
<dbReference type="PANTHER" id="PTHR31175:SF116">
    <property type="entry name" value="SAUR55-AUXIN-RESPONSIVE SAUR FAMILY MEMBER"/>
    <property type="match status" value="1"/>
</dbReference>
<dbReference type="PANTHER" id="PTHR31175">
    <property type="entry name" value="AUXIN-RESPONSIVE FAMILY PROTEIN"/>
    <property type="match status" value="1"/>
</dbReference>
<accession>A0AAD8W523</accession>
<feature type="region of interest" description="Disordered" evidence="2">
    <location>
        <begin position="169"/>
        <end position="196"/>
    </location>
</feature>
<dbReference type="Pfam" id="PF02519">
    <property type="entry name" value="Auxin_inducible"/>
    <property type="match status" value="1"/>
</dbReference>
<sequence>MAKKWQRMAVIGRKRLTRTTTAPRGAAYDECCTASSVAMEGHCVVYTGDGARFEVPLAYLGTNVFGKLLRMSQEEFGFAGIHDGRITLPCDAAVMDYAMCLLRRDASVKVVKAALLRARLLLLAGGRRARALARPAPGAHACSTHSAIESPEIRSDRRTGVPWRVMGPARDGVARSDPARAVGASAPPSPARPTVGSRFCCLAEDEDSDEKTRETAEEAAWSVLGFEPAVQQIGRLPELSLEESSGGIPRGIPTTARLGKASSSIGVRGRCWHEEGGPPPPNFNEAAVGVARPDSQASWPTVAPSYPRPTHACSPADVRVPRPRCADDDDGDYDDYKADYYRLGTRARGGPSHLGRAARPLSIRSSPPPPEPPPHRPPPRRRRLPPSPCRLAARRAAASPLARSPLPPAPSPRPRQGPAPARACRATAAAPPARRAAPPCPLPAVRLPVPCAVAVRRGRGRAPWPCAVAVRRAPCAVAVRRGRAPWPCAVRRGRAPWPCRCPARAAALPLPCPCRALPCAAVPVPCAVAVPLPLPCRAPWPCRCPAHGHRRL</sequence>
<dbReference type="EMBL" id="JAUUTY010000005">
    <property type="protein sequence ID" value="KAK1633048.1"/>
    <property type="molecule type" value="Genomic_DNA"/>
</dbReference>
<protein>
    <submittedName>
        <fullName evidence="3">Uncharacterized protein</fullName>
    </submittedName>
</protein>
<comment type="similarity">
    <text evidence="1">Belongs to the ARG7 family.</text>
</comment>
<dbReference type="InterPro" id="IPR003676">
    <property type="entry name" value="SAUR_fam"/>
</dbReference>
<evidence type="ECO:0000313" key="3">
    <source>
        <dbReference type="EMBL" id="KAK1633048.1"/>
    </source>
</evidence>
<gene>
    <name evidence="3" type="ORF">QYE76_007363</name>
</gene>
<evidence type="ECO:0000256" key="1">
    <source>
        <dbReference type="ARBA" id="ARBA00006974"/>
    </source>
</evidence>
<proteinExistence type="inferred from homology"/>
<organism evidence="3 4">
    <name type="scientific">Lolium multiflorum</name>
    <name type="common">Italian ryegrass</name>
    <name type="synonym">Lolium perenne subsp. multiflorum</name>
    <dbReference type="NCBI Taxonomy" id="4521"/>
    <lineage>
        <taxon>Eukaryota</taxon>
        <taxon>Viridiplantae</taxon>
        <taxon>Streptophyta</taxon>
        <taxon>Embryophyta</taxon>
        <taxon>Tracheophyta</taxon>
        <taxon>Spermatophyta</taxon>
        <taxon>Magnoliopsida</taxon>
        <taxon>Liliopsida</taxon>
        <taxon>Poales</taxon>
        <taxon>Poaceae</taxon>
        <taxon>BOP clade</taxon>
        <taxon>Pooideae</taxon>
        <taxon>Poodae</taxon>
        <taxon>Poeae</taxon>
        <taxon>Poeae Chloroplast Group 2 (Poeae type)</taxon>
        <taxon>Loliodinae</taxon>
        <taxon>Loliinae</taxon>
        <taxon>Lolium</taxon>
    </lineage>
</organism>
<reference evidence="3" key="1">
    <citation type="submission" date="2023-07" db="EMBL/GenBank/DDBJ databases">
        <title>A chromosome-level genome assembly of Lolium multiflorum.</title>
        <authorList>
            <person name="Chen Y."/>
            <person name="Copetti D."/>
            <person name="Kolliker R."/>
            <person name="Studer B."/>
        </authorList>
    </citation>
    <scope>NUCLEOTIDE SEQUENCE</scope>
    <source>
        <strain evidence="3">02402/16</strain>
        <tissue evidence="3">Leaf</tissue>
    </source>
</reference>